<dbReference type="Proteomes" id="UP000294933">
    <property type="component" value="Unassembled WGS sequence"/>
</dbReference>
<evidence type="ECO:0000313" key="8">
    <source>
        <dbReference type="Proteomes" id="UP000294933"/>
    </source>
</evidence>
<feature type="chain" id="PRO_5021432512" description="Hydrophobin" evidence="6">
    <location>
        <begin position="25"/>
        <end position="121"/>
    </location>
</feature>
<evidence type="ECO:0000256" key="3">
    <source>
        <dbReference type="ARBA" id="ARBA00022512"/>
    </source>
</evidence>
<organism evidence="7 8">
    <name type="scientific">Rickenella mellea</name>
    <dbReference type="NCBI Taxonomy" id="50990"/>
    <lineage>
        <taxon>Eukaryota</taxon>
        <taxon>Fungi</taxon>
        <taxon>Dikarya</taxon>
        <taxon>Basidiomycota</taxon>
        <taxon>Agaricomycotina</taxon>
        <taxon>Agaricomycetes</taxon>
        <taxon>Hymenochaetales</taxon>
        <taxon>Rickenellaceae</taxon>
        <taxon>Rickenella</taxon>
    </lineage>
</organism>
<evidence type="ECO:0000256" key="1">
    <source>
        <dbReference type="ARBA" id="ARBA00004191"/>
    </source>
</evidence>
<keyword evidence="3 6" id="KW-0134">Cell wall</keyword>
<reference evidence="7 8" key="1">
    <citation type="submission" date="2018-06" db="EMBL/GenBank/DDBJ databases">
        <title>A transcriptomic atlas of mushroom development highlights an independent origin of complex multicellularity.</title>
        <authorList>
            <consortium name="DOE Joint Genome Institute"/>
            <person name="Krizsan K."/>
            <person name="Almasi E."/>
            <person name="Merenyi Z."/>
            <person name="Sahu N."/>
            <person name="Viragh M."/>
            <person name="Koszo T."/>
            <person name="Mondo S."/>
            <person name="Kiss B."/>
            <person name="Balint B."/>
            <person name="Kues U."/>
            <person name="Barry K."/>
            <person name="Hegedus J.C."/>
            <person name="Henrissat B."/>
            <person name="Johnson J."/>
            <person name="Lipzen A."/>
            <person name="Ohm R."/>
            <person name="Nagy I."/>
            <person name="Pangilinan J."/>
            <person name="Yan J."/>
            <person name="Xiong Y."/>
            <person name="Grigoriev I.V."/>
            <person name="Hibbett D.S."/>
            <person name="Nagy L.G."/>
        </authorList>
    </citation>
    <scope>NUCLEOTIDE SEQUENCE [LARGE SCALE GENOMIC DNA]</scope>
    <source>
        <strain evidence="7 8">SZMC22713</strain>
    </source>
</reference>
<protein>
    <recommendedName>
        <fullName evidence="6">Hydrophobin</fullName>
    </recommendedName>
</protein>
<dbReference type="OrthoDB" id="4225815at2759"/>
<keyword evidence="6" id="KW-0732">Signal</keyword>
<keyword evidence="8" id="KW-1185">Reference proteome</keyword>
<dbReference type="GO" id="GO:0005199">
    <property type="term" value="F:structural constituent of cell wall"/>
    <property type="evidence" value="ECO:0007669"/>
    <property type="project" value="InterPro"/>
</dbReference>
<sequence length="121" mass="12609">MFARGSQSLTVLTVFLFATYVVLSRPTTSAPSAVATPLCPIQNVTCCRSVGNVGEELVDEALAKAGLIPDPTDNLVGYNICTNQTVLVCPFNVLCCKDNSHAGIVALTCGVIRGPQTPVPA</sequence>
<dbReference type="GO" id="GO:0009277">
    <property type="term" value="C:fungal-type cell wall"/>
    <property type="evidence" value="ECO:0007669"/>
    <property type="project" value="InterPro"/>
</dbReference>
<dbReference type="Pfam" id="PF01185">
    <property type="entry name" value="Hydrophobin"/>
    <property type="match status" value="1"/>
</dbReference>
<dbReference type="InterPro" id="IPR001338">
    <property type="entry name" value="Class_I_Hydrophobin"/>
</dbReference>
<comment type="similarity">
    <text evidence="2 6">Belongs to the fungal hydrophobin family.</text>
</comment>
<comment type="subcellular location">
    <subcellularLocation>
        <location evidence="1 6">Secreted</location>
        <location evidence="1 6">Cell wall</location>
    </subcellularLocation>
</comment>
<evidence type="ECO:0000256" key="6">
    <source>
        <dbReference type="RuleBase" id="RU365009"/>
    </source>
</evidence>
<name>A0A4Y7QJH6_9AGAM</name>
<feature type="signal peptide" evidence="6">
    <location>
        <begin position="1"/>
        <end position="24"/>
    </location>
</feature>
<keyword evidence="4 6" id="KW-0964">Secreted</keyword>
<evidence type="ECO:0000313" key="7">
    <source>
        <dbReference type="EMBL" id="TDL27555.1"/>
    </source>
</evidence>
<evidence type="ECO:0000256" key="2">
    <source>
        <dbReference type="ARBA" id="ARBA00010446"/>
    </source>
</evidence>
<dbReference type="CDD" id="cd23507">
    <property type="entry name" value="hydrophobin_I"/>
    <property type="match status" value="1"/>
</dbReference>
<dbReference type="EMBL" id="ML170159">
    <property type="protein sequence ID" value="TDL27555.1"/>
    <property type="molecule type" value="Genomic_DNA"/>
</dbReference>
<keyword evidence="5 6" id="KW-1015">Disulfide bond</keyword>
<gene>
    <name evidence="7" type="ORF">BD410DRAFT_426810</name>
</gene>
<dbReference type="AlphaFoldDB" id="A0A4Y7QJH6"/>
<dbReference type="VEuPathDB" id="FungiDB:BD410DRAFT_426810"/>
<accession>A0A4Y7QJH6</accession>
<evidence type="ECO:0000256" key="5">
    <source>
        <dbReference type="ARBA" id="ARBA00023157"/>
    </source>
</evidence>
<proteinExistence type="inferred from homology"/>
<evidence type="ECO:0000256" key="4">
    <source>
        <dbReference type="ARBA" id="ARBA00022525"/>
    </source>
</evidence>